<evidence type="ECO:0000259" key="5">
    <source>
        <dbReference type="PROSITE" id="PS51182"/>
    </source>
</evidence>
<dbReference type="PROSITE" id="PS51182">
    <property type="entry name" value="C2_TENSIN"/>
    <property type="match status" value="1"/>
</dbReference>
<proteinExistence type="inferred from homology"/>
<accession>A0A4U6VKB6</accession>
<feature type="domain" description="FH2" evidence="6">
    <location>
        <begin position="1769"/>
        <end position="2168"/>
    </location>
</feature>
<evidence type="ECO:0000256" key="3">
    <source>
        <dbReference type="RuleBase" id="RU361260"/>
    </source>
</evidence>
<dbReference type="InterPro" id="IPR015425">
    <property type="entry name" value="FH2_Formin"/>
</dbReference>
<feature type="compositionally biased region" description="Pro residues" evidence="4">
    <location>
        <begin position="1604"/>
        <end position="1677"/>
    </location>
</feature>
<feature type="compositionally biased region" description="Polar residues" evidence="4">
    <location>
        <begin position="2176"/>
        <end position="2193"/>
    </location>
</feature>
<feature type="compositionally biased region" description="Pro residues" evidence="4">
    <location>
        <begin position="1722"/>
        <end position="1755"/>
    </location>
</feature>
<keyword evidence="2" id="KW-0378">Hydrolase</keyword>
<dbReference type="InterPro" id="IPR014020">
    <property type="entry name" value="Tensin_C2-dom"/>
</dbReference>
<evidence type="ECO:0000256" key="2">
    <source>
        <dbReference type="ARBA" id="ARBA00022912"/>
    </source>
</evidence>
<dbReference type="Gramene" id="TKW29215">
    <property type="protein sequence ID" value="TKW29215"/>
    <property type="gene ID" value="SEVIR_3G381200v2"/>
</dbReference>
<feature type="compositionally biased region" description="Pro residues" evidence="4">
    <location>
        <begin position="1165"/>
        <end position="1177"/>
    </location>
</feature>
<dbReference type="SUPFAM" id="SSF52799">
    <property type="entry name" value="(Phosphotyrosine protein) phosphatases II"/>
    <property type="match status" value="1"/>
</dbReference>
<feature type="region of interest" description="Disordered" evidence="4">
    <location>
        <begin position="2157"/>
        <end position="2193"/>
    </location>
</feature>
<dbReference type="Proteomes" id="UP000298652">
    <property type="component" value="Chromosome 3"/>
</dbReference>
<feature type="compositionally biased region" description="Polar residues" evidence="4">
    <location>
        <begin position="735"/>
        <end position="750"/>
    </location>
</feature>
<feature type="compositionally biased region" description="Pro residues" evidence="4">
    <location>
        <begin position="1535"/>
        <end position="1597"/>
    </location>
</feature>
<feature type="region of interest" description="Disordered" evidence="4">
    <location>
        <begin position="808"/>
        <end position="895"/>
    </location>
</feature>
<evidence type="ECO:0000256" key="1">
    <source>
        <dbReference type="ARBA" id="ARBA00006468"/>
    </source>
</evidence>
<dbReference type="SUPFAM" id="SSF49562">
    <property type="entry name" value="C2 domain (Calcium/lipid-binding domain, CaLB)"/>
    <property type="match status" value="1"/>
</dbReference>
<dbReference type="OMA" id="RYKQADN"/>
<dbReference type="PANTHER" id="PTHR45733:SF9">
    <property type="entry name" value="FORMIN-LIKE PROTEIN 12"/>
    <property type="match status" value="1"/>
</dbReference>
<feature type="region of interest" description="Disordered" evidence="4">
    <location>
        <begin position="735"/>
        <end position="771"/>
    </location>
</feature>
<feature type="compositionally biased region" description="Pro residues" evidence="4">
    <location>
        <begin position="1685"/>
        <end position="1715"/>
    </location>
</feature>
<gene>
    <name evidence="7" type="ORF">SEVIR_3G381200v2</name>
</gene>
<keyword evidence="2" id="KW-0904">Protein phosphatase</keyword>
<feature type="compositionally biased region" description="Low complexity" evidence="4">
    <location>
        <begin position="659"/>
        <end position="668"/>
    </location>
</feature>
<dbReference type="SMART" id="SM01326">
    <property type="entry name" value="PTEN_C2"/>
    <property type="match status" value="1"/>
</dbReference>
<keyword evidence="8" id="KW-1185">Reference proteome</keyword>
<dbReference type="InterPro" id="IPR029021">
    <property type="entry name" value="Prot-tyrosine_phosphatase-like"/>
</dbReference>
<feature type="compositionally biased region" description="Pro residues" evidence="4">
    <location>
        <begin position="972"/>
        <end position="982"/>
    </location>
</feature>
<feature type="region of interest" description="Disordered" evidence="4">
    <location>
        <begin position="1423"/>
        <end position="1773"/>
    </location>
</feature>
<evidence type="ECO:0000259" key="6">
    <source>
        <dbReference type="PROSITE" id="PS51444"/>
    </source>
</evidence>
<reference evidence="7" key="1">
    <citation type="submission" date="2019-03" db="EMBL/GenBank/DDBJ databases">
        <title>WGS assembly of Setaria viridis.</title>
        <authorList>
            <person name="Huang P."/>
            <person name="Jenkins J."/>
            <person name="Grimwood J."/>
            <person name="Barry K."/>
            <person name="Healey A."/>
            <person name="Mamidi S."/>
            <person name="Sreedasyam A."/>
            <person name="Shu S."/>
            <person name="Feldman M."/>
            <person name="Wu J."/>
            <person name="Yu Y."/>
            <person name="Chen C."/>
            <person name="Johnson J."/>
            <person name="Rokhsar D."/>
            <person name="Baxter I."/>
            <person name="Schmutz J."/>
            <person name="Brutnell T."/>
            <person name="Kellogg E."/>
        </authorList>
    </citation>
    <scope>NUCLEOTIDE SEQUENCE [LARGE SCALE GENOMIC DNA]</scope>
</reference>
<feature type="region of interest" description="Disordered" evidence="4">
    <location>
        <begin position="961"/>
        <end position="982"/>
    </location>
</feature>
<feature type="region of interest" description="Disordered" evidence="4">
    <location>
        <begin position="1347"/>
        <end position="1388"/>
    </location>
</feature>
<dbReference type="EMBL" id="CM016554">
    <property type="protein sequence ID" value="TKW29215.1"/>
    <property type="molecule type" value="Genomic_DNA"/>
</dbReference>
<dbReference type="SUPFAM" id="SSF101447">
    <property type="entry name" value="Formin homology 2 domain (FH2 domain)"/>
    <property type="match status" value="1"/>
</dbReference>
<dbReference type="GO" id="GO:0004721">
    <property type="term" value="F:phosphoprotein phosphatase activity"/>
    <property type="evidence" value="ECO:0007669"/>
    <property type="project" value="UniProtKB-KW"/>
</dbReference>
<dbReference type="Pfam" id="PF10409">
    <property type="entry name" value="PTEN_C2"/>
    <property type="match status" value="1"/>
</dbReference>
<evidence type="ECO:0000313" key="8">
    <source>
        <dbReference type="Proteomes" id="UP000298652"/>
    </source>
</evidence>
<feature type="compositionally biased region" description="Pro residues" evidence="4">
    <location>
        <begin position="1437"/>
        <end position="1448"/>
    </location>
</feature>
<feature type="domain" description="C2 tensin-type" evidence="5">
    <location>
        <begin position="165"/>
        <end position="303"/>
    </location>
</feature>
<feature type="compositionally biased region" description="Low complexity" evidence="4">
    <location>
        <begin position="1181"/>
        <end position="1190"/>
    </location>
</feature>
<feature type="compositionally biased region" description="Polar residues" evidence="4">
    <location>
        <begin position="961"/>
        <end position="970"/>
    </location>
</feature>
<dbReference type="PANTHER" id="PTHR45733">
    <property type="entry name" value="FORMIN-J"/>
    <property type="match status" value="1"/>
</dbReference>
<evidence type="ECO:0000313" key="7">
    <source>
        <dbReference type="EMBL" id="TKW29215.1"/>
    </source>
</evidence>
<feature type="compositionally biased region" description="Low complexity" evidence="4">
    <location>
        <begin position="637"/>
        <end position="651"/>
    </location>
</feature>
<dbReference type="InterPro" id="IPR042201">
    <property type="entry name" value="FH2_Formin_sf"/>
</dbReference>
<dbReference type="Gene3D" id="2.60.40.1110">
    <property type="match status" value="1"/>
</dbReference>
<dbReference type="PROSITE" id="PS51444">
    <property type="entry name" value="FH2"/>
    <property type="match status" value="1"/>
</dbReference>
<feature type="region of interest" description="Disordered" evidence="4">
    <location>
        <begin position="1142"/>
        <end position="1275"/>
    </location>
</feature>
<dbReference type="Gene3D" id="1.20.58.2220">
    <property type="entry name" value="Formin, FH2 domain"/>
    <property type="match status" value="1"/>
</dbReference>
<feature type="compositionally biased region" description="Pro residues" evidence="4">
    <location>
        <begin position="1482"/>
        <end position="1528"/>
    </location>
</feature>
<feature type="compositionally biased region" description="Pro residues" evidence="4">
    <location>
        <begin position="1201"/>
        <end position="1227"/>
    </location>
</feature>
<dbReference type="InterPro" id="IPR035892">
    <property type="entry name" value="C2_domain_sf"/>
</dbReference>
<feature type="compositionally biased region" description="Basic and acidic residues" evidence="4">
    <location>
        <begin position="2157"/>
        <end position="2174"/>
    </location>
</feature>
<sequence length="2193" mass="234819">MDQYKYKNYLDSIILQLREQFADSSLMVLNFRDEGRSLVSGIFSMYGITVKDYPCQYQGCPLLPLDIILHFLRLSERWLMVEGQQNILLMHCEKGAWPVLAFMLAGLLLYRKQYNGEQRTLDMVYKQAPKELLQMLTTLNPQPSHLRYLGYICRMEDELGWPTQPIPFTLDCVILRKVPNFDGVGGCRPIVRVYGKDILTTDRSHSGVSSTSKAKKHVRRYRQADNVPVKLNVGSYVQGDVVLECLHVDDGPEDEKLMFRVMFNTFFIQSHILLLSFEDIDISWDADHKFTKNFKAEVLFSEFDAESDASTEVTPDDDDMDVASADEFFEAEEIFSNADSQEGLKDADTLSIASTDFGPTPRAEPQKNSPFSNFELDIGIDQSGNNKVNELGLLLETISDEKTCTSTEANKMHSNKTGVVKSSLAATIDGDRNGGISCSSSNKENGCMLENCSSKHDTSMGSSQDSNQIDNVLVKEVIISETNSPMDIQMIKEVIISELTTPKLVLEGKSMDIELGETVHNSESTTLEEAEDNERLDTFLKQDVGDSGGDEYAAYENDLVIGHEEGSNKQQLSIRDANAEVIGPTDENNRVDLQLSGNSHPQSSSTSSESSSAEKHIEQLHACSSNGTAEQKEGIDTSFTSSQSQSSNTSSVNILPEGSSQSSNTSSVNVLPEGSIIALNHVPTSINANTDTTDSSRLVLKKKPFHPLSTCRLFAPSSPRRSLLRAASTDLSFLSPLQTESKQNSVASTSGRDDSASTSVPPPSSLYTPLGSSSQISLVHPPLRPIKTVSSLPSSSFEAYIEMSMSSSISPKHQEHVKPHPPPIQAPWHLHPTLTQEKDVHSGSLLPSSNKYARHPPRPPPLPPRHNSCSQSDSSTLISAQEQTRADRYCSSSPDCRQTVLDLGDSSVTSPSKSSIDTTECLLGSSNFVDEEVASRHDTLTAIDVPSTSEDTKSLLHTVTCSSPPKTLQHSAPPPPPPLPPLPPPLQLPPPAICSDSGSLLPVYSIPPSDCPYKESAMLPEQQSPAPPSCLEGHEASEVQLLQSRITAELSSSEHSKYMVQHLSRSTEDTTSALSPFIPAAPPYSTFHIVTDDSSSSTFAEEVTCTQSLDQTTQSIHLEPCKMEISLSETINEVLASIGDDKEHEGIPIPPSPQKLSWPREHVKPPSPPPPPPPPPCHATLVPSPCLSLTPPSPREHYENPPSPPPPPFSREPPFVAPPPPPLPSRPSPCRKHITPPPSPPPPRENEVIRPLTPQSCTRHAIPPPPPLPLRHIAPPSPCSYQPHFRKDVAIPPFPLIEDDVIVSSPPSTRVDQIPLPPPLPRGSEILLPPPIEGIQSPQKTPLVEVIKQIPPPPPLPKGQRGSPLSTLCGEIMNIPPPPPPGGHGEASLAIHSKELGGIPPPRPLTEGIGGILLPIGLQSGALSSLQPTKRLEGPSRSPPPPPPPPPSSNGYIGDSPPPPPSRTCGEALLPLPPQTKCGGAPQPPPPPKGYAGAPPPPPLEGYARDPPPPSGGYVGAPPPPPPPPPPSRAYIGASPPPPSPPKAYVGAPPPPPPPPPPPGGYAGAPPPPPPSGYSGAPPPAPPPPGGYVGAPPPPPPPRRDAGAPPPPPPPPGGYPGAPPPPPPPEGYVGAPPPPPPPGGYVGAPSPPPPPGGYVGAPPPPPLPGGIGGVPPPPPPIGGIGGTPLSPPPAGFRGGAPPPPPPPGGHGGPPPPPPRGHGGVGGPPPPPGAPAPPMPPGVPGGPPPPPGGRGMPAPPGGRGHGLARSLGPTLQSAVRKSSLKPLHWVKVTRAMQGSLWAELQKQVDANSRAEFDVNELESLFTIAPKTKAGSKSEGRGKSLGSKPDKVQLIDLRRANNTEIMLTKIKMPLSEMMSAALALDDSVLDADQIENLIKFCPTKEEMELLKNYSGDKEVLGKCEHFFLELMKVPRVESKLRIFAFKIQFQSQIRDVRKNLQTVSSACEELRSSEKLKVIMKNILLIGNTLNQGTPRGQAVGFRLDSLLKLIETRATNSRMTLMHFLCKSLAEKSPEVMDFHEDLVSLEAASKLQLKALAEEQQAVVKGLEKVELELTASESDGPVSDVFRKTLKEFIDYSSADVRSLSAFYSEVGKSADALALYFGEDPAKFPFEQVATTLLIFVGLFRKATDENLKQIEAEKKKAQKEAEKEANQDKTPVKSKNGNGDKSPRSPSSFK</sequence>
<comment type="similarity">
    <text evidence="1">Belongs to the formin-like family. Class-II subfamily.</text>
</comment>
<dbReference type="SMART" id="SM00498">
    <property type="entry name" value="FH2"/>
    <property type="match status" value="1"/>
</dbReference>
<name>A0A4U6VKB6_SETVI</name>
<feature type="compositionally biased region" description="Polar residues" evidence="4">
    <location>
        <begin position="867"/>
        <end position="883"/>
    </location>
</feature>
<feature type="compositionally biased region" description="Low complexity" evidence="4">
    <location>
        <begin position="596"/>
        <end position="611"/>
    </location>
</feature>
<dbReference type="Gene3D" id="3.90.190.10">
    <property type="entry name" value="Protein tyrosine phosphatase superfamily"/>
    <property type="match status" value="1"/>
</dbReference>
<protein>
    <recommendedName>
        <fullName evidence="3">Formin-like protein</fullName>
    </recommendedName>
</protein>
<dbReference type="InterPro" id="IPR051144">
    <property type="entry name" value="Formin_homology_domain"/>
</dbReference>
<dbReference type="Pfam" id="PF02181">
    <property type="entry name" value="FH2"/>
    <property type="match status" value="1"/>
</dbReference>
<organism evidence="7 8">
    <name type="scientific">Setaria viridis</name>
    <name type="common">Green bristlegrass</name>
    <name type="synonym">Setaria italica subsp. viridis</name>
    <dbReference type="NCBI Taxonomy" id="4556"/>
    <lineage>
        <taxon>Eukaryota</taxon>
        <taxon>Viridiplantae</taxon>
        <taxon>Streptophyta</taxon>
        <taxon>Embryophyta</taxon>
        <taxon>Tracheophyta</taxon>
        <taxon>Spermatophyta</taxon>
        <taxon>Magnoliopsida</taxon>
        <taxon>Liliopsida</taxon>
        <taxon>Poales</taxon>
        <taxon>Poaceae</taxon>
        <taxon>PACMAD clade</taxon>
        <taxon>Panicoideae</taxon>
        <taxon>Panicodae</taxon>
        <taxon>Paniceae</taxon>
        <taxon>Cenchrinae</taxon>
        <taxon>Setaria</taxon>
    </lineage>
</organism>
<evidence type="ECO:0000256" key="4">
    <source>
        <dbReference type="SAM" id="MobiDB-lite"/>
    </source>
</evidence>
<feature type="region of interest" description="Disordered" evidence="4">
    <location>
        <begin position="580"/>
        <end position="668"/>
    </location>
</feature>